<dbReference type="InterPro" id="IPR036875">
    <property type="entry name" value="Znf_CCHC_sf"/>
</dbReference>
<dbReference type="PROSITE" id="PS50158">
    <property type="entry name" value="ZF_CCHC"/>
    <property type="match status" value="1"/>
</dbReference>
<dbReference type="Gene3D" id="4.10.60.10">
    <property type="entry name" value="Zinc finger, CCHC-type"/>
    <property type="match status" value="1"/>
</dbReference>
<dbReference type="EMBL" id="CAKOFQ010009039">
    <property type="protein sequence ID" value="CAH2016886.1"/>
    <property type="molecule type" value="Genomic_DNA"/>
</dbReference>
<dbReference type="SUPFAM" id="SSF57756">
    <property type="entry name" value="Retrovirus zinc finger-like domains"/>
    <property type="match status" value="1"/>
</dbReference>
<accession>A0A9P0VPB1</accession>
<feature type="domain" description="CCHC-type" evidence="4">
    <location>
        <begin position="408"/>
        <end position="423"/>
    </location>
</feature>
<name>A0A9P0VPB1_ACAOB</name>
<dbReference type="AlphaFoldDB" id="A0A9P0VPB1"/>
<feature type="non-terminal residue" evidence="5">
    <location>
        <position position="549"/>
    </location>
</feature>
<keyword evidence="1" id="KW-0862">Zinc</keyword>
<sequence>IGCYEKPIDSQLSFLFWVVRKNLYIDRHFNCPKMGKHKRSRSSSSSSSSSSSASSSSSSKTNRKGRYDKSTSERSRTDTRYNKRSKSAQSPSKNSAEKRQMVRSTVHRTTSMPRDCSGYPSDILVHVPNSAATVTSEEIRNSDSYTPIFRQLGTSNLQSTRIGSNDTIDNSVGLQQSEKSAYEDRIKRLEQQVENLTKQNSSESPKLTLRSDCIPEFCPENENLSAAKWLEKIDQLKNINRWDDVTTIYHMQSRLGGMGRTWYHSLNSLNYTWLEWKELIIKTFPDHIDYAKALRKMLEKTKSHNESMTAYYFSKMELIRTCQIVGKNAVSCLIDGITDINIQNAARAGRYEIPETLFEQYLSMLRDESSHQLHSNKPETITKRHNKPDLRNAISKKYKPYHREDVMCYNCKQKGHYQASCPKSRKVCSKCNLLGHEADQCRTGQGKHAGLQTKDQASAHVDALIVPDQVQEVPVIVGQPFVNNESVTVVVRGNQIRLYDQNLIKIGTLDEFLSKKVELVSAETTVIPPNYMGHIVIKQDESVRDVFVN</sequence>
<dbReference type="Pfam" id="PF00098">
    <property type="entry name" value="zf-CCHC"/>
    <property type="match status" value="1"/>
</dbReference>
<gene>
    <name evidence="5" type="ORF">ACAOBT_LOCUS35662</name>
</gene>
<evidence type="ECO:0000256" key="2">
    <source>
        <dbReference type="SAM" id="Coils"/>
    </source>
</evidence>
<evidence type="ECO:0000259" key="4">
    <source>
        <dbReference type="PROSITE" id="PS50158"/>
    </source>
</evidence>
<dbReference type="SMART" id="SM00343">
    <property type="entry name" value="ZnF_C2HC"/>
    <property type="match status" value="2"/>
</dbReference>
<dbReference type="Proteomes" id="UP001152888">
    <property type="component" value="Unassembled WGS sequence"/>
</dbReference>
<evidence type="ECO:0000256" key="3">
    <source>
        <dbReference type="SAM" id="MobiDB-lite"/>
    </source>
</evidence>
<evidence type="ECO:0000256" key="1">
    <source>
        <dbReference type="PROSITE-ProRule" id="PRU00047"/>
    </source>
</evidence>
<comment type="caution">
    <text evidence="5">The sequence shown here is derived from an EMBL/GenBank/DDBJ whole genome shotgun (WGS) entry which is preliminary data.</text>
</comment>
<proteinExistence type="predicted"/>
<keyword evidence="1" id="KW-0863">Zinc-finger</keyword>
<dbReference type="GO" id="GO:0008270">
    <property type="term" value="F:zinc ion binding"/>
    <property type="evidence" value="ECO:0007669"/>
    <property type="project" value="UniProtKB-KW"/>
</dbReference>
<keyword evidence="6" id="KW-1185">Reference proteome</keyword>
<evidence type="ECO:0000313" key="5">
    <source>
        <dbReference type="EMBL" id="CAH2016886.1"/>
    </source>
</evidence>
<dbReference type="OrthoDB" id="6725237at2759"/>
<feature type="coiled-coil region" evidence="2">
    <location>
        <begin position="172"/>
        <end position="199"/>
    </location>
</feature>
<keyword evidence="1" id="KW-0479">Metal-binding</keyword>
<feature type="compositionally biased region" description="Basic and acidic residues" evidence="3">
    <location>
        <begin position="65"/>
        <end position="81"/>
    </location>
</feature>
<dbReference type="GO" id="GO:0003676">
    <property type="term" value="F:nucleic acid binding"/>
    <property type="evidence" value="ECO:0007669"/>
    <property type="project" value="InterPro"/>
</dbReference>
<reference evidence="5" key="1">
    <citation type="submission" date="2022-03" db="EMBL/GenBank/DDBJ databases">
        <authorList>
            <person name="Sayadi A."/>
        </authorList>
    </citation>
    <scope>NUCLEOTIDE SEQUENCE</scope>
</reference>
<feature type="compositionally biased region" description="Low complexity" evidence="3">
    <location>
        <begin position="42"/>
        <end position="59"/>
    </location>
</feature>
<keyword evidence="2" id="KW-0175">Coiled coil</keyword>
<organism evidence="5 6">
    <name type="scientific">Acanthoscelides obtectus</name>
    <name type="common">Bean weevil</name>
    <name type="synonym">Bruchus obtectus</name>
    <dbReference type="NCBI Taxonomy" id="200917"/>
    <lineage>
        <taxon>Eukaryota</taxon>
        <taxon>Metazoa</taxon>
        <taxon>Ecdysozoa</taxon>
        <taxon>Arthropoda</taxon>
        <taxon>Hexapoda</taxon>
        <taxon>Insecta</taxon>
        <taxon>Pterygota</taxon>
        <taxon>Neoptera</taxon>
        <taxon>Endopterygota</taxon>
        <taxon>Coleoptera</taxon>
        <taxon>Polyphaga</taxon>
        <taxon>Cucujiformia</taxon>
        <taxon>Chrysomeloidea</taxon>
        <taxon>Chrysomelidae</taxon>
        <taxon>Bruchinae</taxon>
        <taxon>Bruchini</taxon>
        <taxon>Acanthoscelides</taxon>
    </lineage>
</organism>
<evidence type="ECO:0000313" key="6">
    <source>
        <dbReference type="Proteomes" id="UP001152888"/>
    </source>
</evidence>
<feature type="region of interest" description="Disordered" evidence="3">
    <location>
        <begin position="32"/>
        <end position="116"/>
    </location>
</feature>
<dbReference type="InterPro" id="IPR001878">
    <property type="entry name" value="Znf_CCHC"/>
</dbReference>
<protein>
    <recommendedName>
        <fullName evidence="4">CCHC-type domain-containing protein</fullName>
    </recommendedName>
</protein>